<comment type="caution">
    <text evidence="2">The sequence shown here is derived from an EMBL/GenBank/DDBJ whole genome shotgun (WGS) entry which is preliminary data.</text>
</comment>
<dbReference type="InterPro" id="IPR036291">
    <property type="entry name" value="NAD(P)-bd_dom_sf"/>
</dbReference>
<protein>
    <submittedName>
        <fullName evidence="2">Uncharacterized protein</fullName>
    </submittedName>
</protein>
<dbReference type="Gene3D" id="3.40.50.720">
    <property type="entry name" value="NAD(P)-binding Rossmann-like Domain"/>
    <property type="match status" value="1"/>
</dbReference>
<dbReference type="PROSITE" id="PS00061">
    <property type="entry name" value="ADH_SHORT"/>
    <property type="match status" value="1"/>
</dbReference>
<dbReference type="PRINTS" id="PR00081">
    <property type="entry name" value="GDHRDH"/>
</dbReference>
<dbReference type="PANTHER" id="PTHR42820:SF21">
    <property type="entry name" value="SHORT-CHAIN DEHYDROGENASE REDUCTASE 3B-LIKE"/>
    <property type="match status" value="1"/>
</dbReference>
<evidence type="ECO:0000256" key="1">
    <source>
        <dbReference type="ARBA" id="ARBA00006484"/>
    </source>
</evidence>
<dbReference type="AlphaFoldDB" id="A0A4S4E7F4"/>
<evidence type="ECO:0000313" key="3">
    <source>
        <dbReference type="Proteomes" id="UP000306102"/>
    </source>
</evidence>
<sequence length="160" mass="17231">MADTTTTTLSHIDKLQGKVAIITGDASGIGEATAPLFADHGACAVVTANIQGQKLSETIGSHRCIYLHCDVTDEDQVKSTVESMVQIYGQLDIMFSNAGIISNSDQVILDLDFPQFDRLFAINARGMAACVKHAMRVMVEQRVDYTMSKHAVLGLVRAAS</sequence>
<dbReference type="PANTHER" id="PTHR42820">
    <property type="entry name" value="SHORT-CHAIN DEHYDROGENASE REDUCTASE"/>
    <property type="match status" value="1"/>
</dbReference>
<evidence type="ECO:0000313" key="2">
    <source>
        <dbReference type="EMBL" id="THG11981.1"/>
    </source>
</evidence>
<organism evidence="2 3">
    <name type="scientific">Camellia sinensis var. sinensis</name>
    <name type="common">China tea</name>
    <dbReference type="NCBI Taxonomy" id="542762"/>
    <lineage>
        <taxon>Eukaryota</taxon>
        <taxon>Viridiplantae</taxon>
        <taxon>Streptophyta</taxon>
        <taxon>Embryophyta</taxon>
        <taxon>Tracheophyta</taxon>
        <taxon>Spermatophyta</taxon>
        <taxon>Magnoliopsida</taxon>
        <taxon>eudicotyledons</taxon>
        <taxon>Gunneridae</taxon>
        <taxon>Pentapetalae</taxon>
        <taxon>asterids</taxon>
        <taxon>Ericales</taxon>
        <taxon>Theaceae</taxon>
        <taxon>Camellia</taxon>
    </lineage>
</organism>
<keyword evidence="3" id="KW-1185">Reference proteome</keyword>
<dbReference type="SUPFAM" id="SSF51735">
    <property type="entry name" value="NAD(P)-binding Rossmann-fold domains"/>
    <property type="match status" value="1"/>
</dbReference>
<dbReference type="Proteomes" id="UP000306102">
    <property type="component" value="Unassembled WGS sequence"/>
</dbReference>
<dbReference type="EMBL" id="SDRB02006814">
    <property type="protein sequence ID" value="THG11981.1"/>
    <property type="molecule type" value="Genomic_DNA"/>
</dbReference>
<dbReference type="STRING" id="542762.A0A4S4E7F4"/>
<accession>A0A4S4E7F4</accession>
<gene>
    <name evidence="2" type="ORF">TEA_004625</name>
</gene>
<dbReference type="Pfam" id="PF00106">
    <property type="entry name" value="adh_short"/>
    <property type="match status" value="1"/>
</dbReference>
<dbReference type="InterPro" id="IPR020904">
    <property type="entry name" value="Sc_DH/Rdtase_CS"/>
</dbReference>
<reference evidence="2 3" key="1">
    <citation type="journal article" date="2018" name="Proc. Natl. Acad. Sci. U.S.A.">
        <title>Draft genome sequence of Camellia sinensis var. sinensis provides insights into the evolution of the tea genome and tea quality.</title>
        <authorList>
            <person name="Wei C."/>
            <person name="Yang H."/>
            <person name="Wang S."/>
            <person name="Zhao J."/>
            <person name="Liu C."/>
            <person name="Gao L."/>
            <person name="Xia E."/>
            <person name="Lu Y."/>
            <person name="Tai Y."/>
            <person name="She G."/>
            <person name="Sun J."/>
            <person name="Cao H."/>
            <person name="Tong W."/>
            <person name="Gao Q."/>
            <person name="Li Y."/>
            <person name="Deng W."/>
            <person name="Jiang X."/>
            <person name="Wang W."/>
            <person name="Chen Q."/>
            <person name="Zhang S."/>
            <person name="Li H."/>
            <person name="Wu J."/>
            <person name="Wang P."/>
            <person name="Li P."/>
            <person name="Shi C."/>
            <person name="Zheng F."/>
            <person name="Jian J."/>
            <person name="Huang B."/>
            <person name="Shan D."/>
            <person name="Shi M."/>
            <person name="Fang C."/>
            <person name="Yue Y."/>
            <person name="Li F."/>
            <person name="Li D."/>
            <person name="Wei S."/>
            <person name="Han B."/>
            <person name="Jiang C."/>
            <person name="Yin Y."/>
            <person name="Xia T."/>
            <person name="Zhang Z."/>
            <person name="Bennetzen J.L."/>
            <person name="Zhao S."/>
            <person name="Wan X."/>
        </authorList>
    </citation>
    <scope>NUCLEOTIDE SEQUENCE [LARGE SCALE GENOMIC DNA]</scope>
    <source>
        <strain evidence="3">cv. Shuchazao</strain>
        <tissue evidence="2">Leaf</tissue>
    </source>
</reference>
<dbReference type="InterPro" id="IPR002347">
    <property type="entry name" value="SDR_fam"/>
</dbReference>
<comment type="similarity">
    <text evidence="1">Belongs to the short-chain dehydrogenases/reductases (SDR) family.</text>
</comment>
<name>A0A4S4E7F4_CAMSN</name>
<proteinExistence type="inferred from homology"/>